<proteinExistence type="predicted"/>
<evidence type="ECO:0000313" key="1">
    <source>
        <dbReference type="EMBL" id="XCG49523.1"/>
    </source>
</evidence>
<name>A0AAU8CSG3_9HYPH</name>
<accession>A0AAU8CSG3</accession>
<organism evidence="1">
    <name type="scientific">Mesorhizobium sp. WSM2240</name>
    <dbReference type="NCBI Taxonomy" id="3228851"/>
    <lineage>
        <taxon>Bacteria</taxon>
        <taxon>Pseudomonadati</taxon>
        <taxon>Pseudomonadota</taxon>
        <taxon>Alphaproteobacteria</taxon>
        <taxon>Hyphomicrobiales</taxon>
        <taxon>Phyllobacteriaceae</taxon>
        <taxon>Mesorhizobium</taxon>
    </lineage>
</organism>
<dbReference type="AlphaFoldDB" id="A0AAU8CSG3"/>
<dbReference type="EMBL" id="CP159253">
    <property type="protein sequence ID" value="XCG49523.1"/>
    <property type="molecule type" value="Genomic_DNA"/>
</dbReference>
<dbReference type="RefSeq" id="WP_353642944.1">
    <property type="nucleotide sequence ID" value="NZ_CP159253.1"/>
</dbReference>
<sequence>MLETLTSQTELSWSAFYETLRIPEKPKAIRDADEALRAAAAARAQGQTRHIEAGQLLSQQKLGEAPAITQTAVDAVGAELATLIEAENAAHEVSRKARKAYADTVVADLEEPLRRYRDAIEGQITALEDLLAVGSVLRRDASAAGVRLPSKLPELCPTLLGQLKTMRTLMARV</sequence>
<reference evidence="1" key="1">
    <citation type="submission" date="2024-06" db="EMBL/GenBank/DDBJ databases">
        <title>Mesorhizobium karijinii sp. nov., a symbiont of the iconic Swainsona formosa from arid Australia.</title>
        <authorList>
            <person name="Hill Y.J."/>
            <person name="Watkin E.L.J."/>
            <person name="O'Hara G.W."/>
            <person name="Terpolilli J."/>
            <person name="Tye M.L."/>
            <person name="Kohlmeier M.G."/>
        </authorList>
    </citation>
    <scope>NUCLEOTIDE SEQUENCE</scope>
    <source>
        <strain evidence="1">WSM2240</strain>
    </source>
</reference>
<protein>
    <submittedName>
        <fullName evidence="1">Uncharacterized protein</fullName>
    </submittedName>
</protein>
<gene>
    <name evidence="1" type="ORF">ABVK50_02510</name>
</gene>